<dbReference type="Gramene" id="MELO3C029748.2.1">
    <property type="protein sequence ID" value="MELO3C029748.2.1"/>
    <property type="gene ID" value="MELO3C029748.2"/>
</dbReference>
<organism evidence="2">
    <name type="scientific">Cucumis melo</name>
    <name type="common">Muskmelon</name>
    <dbReference type="NCBI Taxonomy" id="3656"/>
    <lineage>
        <taxon>Eukaryota</taxon>
        <taxon>Viridiplantae</taxon>
        <taxon>Streptophyta</taxon>
        <taxon>Embryophyta</taxon>
        <taxon>Tracheophyta</taxon>
        <taxon>Spermatophyta</taxon>
        <taxon>Magnoliopsida</taxon>
        <taxon>eudicotyledons</taxon>
        <taxon>Gunneridae</taxon>
        <taxon>Pentapetalae</taxon>
        <taxon>rosids</taxon>
        <taxon>fabids</taxon>
        <taxon>Cucurbitales</taxon>
        <taxon>Cucurbitaceae</taxon>
        <taxon>Benincaseae</taxon>
        <taxon>Cucumis</taxon>
    </lineage>
</organism>
<evidence type="ECO:0000256" key="1">
    <source>
        <dbReference type="SAM" id="MobiDB-lite"/>
    </source>
</evidence>
<feature type="region of interest" description="Disordered" evidence="1">
    <location>
        <begin position="25"/>
        <end position="46"/>
    </location>
</feature>
<dbReference type="AlphaFoldDB" id="A0A9I9E7F3"/>
<feature type="compositionally biased region" description="Basic residues" evidence="1">
    <location>
        <begin position="33"/>
        <end position="43"/>
    </location>
</feature>
<sequence length="101" mass="11501">MTQGDITFLPSEGLNESRLRSSMEYRSGVAEKKKGKGSRKHPQAIRTKTIHSDTPNFLTLKKLYYIVLVSDDMELFSYIGHACPLKQVDEKLRLLVVAFDI</sequence>
<evidence type="ECO:0000313" key="2">
    <source>
        <dbReference type="EnsemblPlants" id="MELO3C029748.2.1"/>
    </source>
</evidence>
<dbReference type="EnsemblPlants" id="MELO3C029748.2.1">
    <property type="protein sequence ID" value="MELO3C029748.2.1"/>
    <property type="gene ID" value="MELO3C029748.2"/>
</dbReference>
<protein>
    <submittedName>
        <fullName evidence="2">Uncharacterized protein</fullName>
    </submittedName>
</protein>
<reference evidence="2" key="1">
    <citation type="submission" date="2023-03" db="UniProtKB">
        <authorList>
            <consortium name="EnsemblPlants"/>
        </authorList>
    </citation>
    <scope>IDENTIFICATION</scope>
</reference>
<name>A0A9I9E7F3_CUCME</name>
<proteinExistence type="predicted"/>
<accession>A0A9I9E7F3</accession>